<keyword evidence="3" id="KW-1185">Reference proteome</keyword>
<dbReference type="InterPro" id="IPR058807">
    <property type="entry name" value="ScoMcrA_N"/>
</dbReference>
<dbReference type="Pfam" id="PF26345">
    <property type="entry name" value="ScoMcrA_N"/>
    <property type="match status" value="1"/>
</dbReference>
<gene>
    <name evidence="2" type="ORF">ACFFP1_06830</name>
</gene>
<organism evidence="2 3">
    <name type="scientific">Arthrobacter ramosus</name>
    <dbReference type="NCBI Taxonomy" id="1672"/>
    <lineage>
        <taxon>Bacteria</taxon>
        <taxon>Bacillati</taxon>
        <taxon>Actinomycetota</taxon>
        <taxon>Actinomycetes</taxon>
        <taxon>Micrococcales</taxon>
        <taxon>Micrococcaceae</taxon>
        <taxon>Arthrobacter</taxon>
    </lineage>
</organism>
<proteinExistence type="predicted"/>
<evidence type="ECO:0000313" key="3">
    <source>
        <dbReference type="Proteomes" id="UP001589702"/>
    </source>
</evidence>
<dbReference type="EMBL" id="JBHMBC010000007">
    <property type="protein sequence ID" value="MFB9819213.1"/>
    <property type="molecule type" value="Genomic_DNA"/>
</dbReference>
<evidence type="ECO:0000259" key="1">
    <source>
        <dbReference type="Pfam" id="PF26345"/>
    </source>
</evidence>
<dbReference type="Proteomes" id="UP001589702">
    <property type="component" value="Unassembled WGS sequence"/>
</dbReference>
<protein>
    <recommendedName>
        <fullName evidence="1">ScoMcrA-like N-terminal head domain-containing protein</fullName>
    </recommendedName>
</protein>
<comment type="caution">
    <text evidence="2">The sequence shown here is derived from an EMBL/GenBank/DDBJ whole genome shotgun (WGS) entry which is preliminary data.</text>
</comment>
<accession>A0ABV5XWT3</accession>
<feature type="domain" description="ScoMcrA-like N-terminal head" evidence="1">
    <location>
        <begin position="20"/>
        <end position="101"/>
    </location>
</feature>
<reference evidence="2 3" key="1">
    <citation type="submission" date="2024-09" db="EMBL/GenBank/DDBJ databases">
        <authorList>
            <person name="Sun Q."/>
            <person name="Mori K."/>
        </authorList>
    </citation>
    <scope>NUCLEOTIDE SEQUENCE [LARGE SCALE GENOMIC DNA]</scope>
    <source>
        <strain evidence="2 3">JCM 1334</strain>
    </source>
</reference>
<name>A0ABV5XWT3_ARTRM</name>
<dbReference type="RefSeq" id="WP_234747987.1">
    <property type="nucleotide sequence ID" value="NZ_BAAAWN010000001.1"/>
</dbReference>
<sequence>MNDTDDSTAPRRHTYSELIPESIERALRLWKAIGREEFIGRTRYKESARYVVMHDGQAVDSKPLVAMAFQLQFNCGQDGTPRLSGGRQTEEILGRLGFEVTDLWADGFDLELPKTISLGPETQFWWATQTKNFQVVFPDRTLWAPLKDALGRRQSHWSSLRKSRPGDVVFHYVSPVVRAVSRVVTTPRAALTPNGYVEEANTEGTLLLVEPIADTSLDFSEAVQIIGSGNGPTTRAGSIRQGYFFGLTGEEGQALLRAAGLQIFNASQETLPDSHGAPADYETFLETATDRYSVIAIRAEQAFLRRQQLDIRGNVCSLCGRKLPPELLVAAHIKPRWACSELERMDTAHVAMLACLLGCDALYELGIVVVDRYGRINPGKVLPGAPADLIANLTGRRCIAHEAQNADFFGWHQQHHVRDPRIKTPRSTSTES</sequence>
<evidence type="ECO:0000313" key="2">
    <source>
        <dbReference type="EMBL" id="MFB9819213.1"/>
    </source>
</evidence>